<dbReference type="Proteomes" id="UP000288168">
    <property type="component" value="Unassembled WGS sequence"/>
</dbReference>
<keyword evidence="4" id="KW-1185">Reference proteome</keyword>
<sequence>MEVQPPSHEAATPPFHSHEPVLHHQLPPEPLYGPWLPTEQGPIPASLLPDVIEPTQSSQQNIAPTVQEPRLPETASNDPPAPRETPSASPNPRLPTDSWDASSALSEPAPIDCPIDHDYDGPQGHSVLRLKPTIDQWNDFPAILASARHLGADEDGCFKVILPQELHEELPEKNSQKVAANAYRPTQIKKNSFWRVDTVPSEGTFSSDVTGPECTASALEAIEQLRKMFRKNDHKQIRNVRYRVDVPAWTTEQRRQAGVPAKSPIHPLKGDKLENTRAIIPGIHTPYVYESGPHFGASFQIHAEDFRLVSLNHLYKGRKIWIVVPSTAVDVAEEALGRKGKCSQFMRHRAEFFFPQKLEKLGIPFRIVDQRPGETIVILPDAYHEGFSTGYTIAEAKNYADDAWTTDTYQPCEIKCQLATAIPAELLRPLQEGETQLDLCAGYELMSQQTTPAPVTTPVPVPVPVPAPAPAPVLVPTPSEPVKRRYEGEERDNGDIKRVKE</sequence>
<feature type="region of interest" description="Disordered" evidence="1">
    <location>
        <begin position="467"/>
        <end position="501"/>
    </location>
</feature>
<dbReference type="AlphaFoldDB" id="A0A428QAQ1"/>
<dbReference type="GO" id="GO:0010468">
    <property type="term" value="P:regulation of gene expression"/>
    <property type="evidence" value="ECO:0007669"/>
    <property type="project" value="TreeGrafter"/>
</dbReference>
<dbReference type="PANTHER" id="PTHR10694:SF7">
    <property type="entry name" value="[HISTONE H3]-TRIMETHYL-L-LYSINE(9) DEMETHYLASE"/>
    <property type="match status" value="1"/>
</dbReference>
<dbReference type="SMART" id="SM00558">
    <property type="entry name" value="JmjC"/>
    <property type="match status" value="1"/>
</dbReference>
<dbReference type="GO" id="GO:0000785">
    <property type="term" value="C:chromatin"/>
    <property type="evidence" value="ECO:0007669"/>
    <property type="project" value="TreeGrafter"/>
</dbReference>
<evidence type="ECO:0000313" key="3">
    <source>
        <dbReference type="EMBL" id="RSL62374.1"/>
    </source>
</evidence>
<dbReference type="STRING" id="1325734.A0A428QAQ1"/>
<comment type="caution">
    <text evidence="3">The sequence shown here is derived from an EMBL/GenBank/DDBJ whole genome shotgun (WGS) entry which is preliminary data.</text>
</comment>
<dbReference type="SUPFAM" id="SSF51197">
    <property type="entry name" value="Clavaminate synthase-like"/>
    <property type="match status" value="1"/>
</dbReference>
<dbReference type="Gene3D" id="2.60.120.650">
    <property type="entry name" value="Cupin"/>
    <property type="match status" value="1"/>
</dbReference>
<reference evidence="3 4" key="1">
    <citation type="submission" date="2017-06" db="EMBL/GenBank/DDBJ databases">
        <title>Comparative genomic analysis of Ambrosia Fusariam Clade fungi.</title>
        <authorList>
            <person name="Stajich J.E."/>
            <person name="Carrillo J."/>
            <person name="Kijimoto T."/>
            <person name="Eskalen A."/>
            <person name="O'Donnell K."/>
            <person name="Kasson M."/>
        </authorList>
    </citation>
    <scope>NUCLEOTIDE SEQUENCE [LARGE SCALE GENOMIC DNA]</scope>
    <source>
        <strain evidence="3 4">NRRL62584</strain>
    </source>
</reference>
<dbReference type="OrthoDB" id="1678912at2759"/>
<proteinExistence type="predicted"/>
<dbReference type="Pfam" id="PF02373">
    <property type="entry name" value="JmjC"/>
    <property type="match status" value="1"/>
</dbReference>
<evidence type="ECO:0000256" key="1">
    <source>
        <dbReference type="SAM" id="MobiDB-lite"/>
    </source>
</evidence>
<evidence type="ECO:0000259" key="2">
    <source>
        <dbReference type="PROSITE" id="PS51184"/>
    </source>
</evidence>
<feature type="compositionally biased region" description="Polar residues" evidence="1">
    <location>
        <begin position="54"/>
        <end position="64"/>
    </location>
</feature>
<dbReference type="GO" id="GO:0051864">
    <property type="term" value="F:histone H3K36 demethylase activity"/>
    <property type="evidence" value="ECO:0007669"/>
    <property type="project" value="TreeGrafter"/>
</dbReference>
<name>A0A428QAQ1_9HYPO</name>
<feature type="domain" description="JmjC" evidence="2">
    <location>
        <begin position="248"/>
        <end position="416"/>
    </location>
</feature>
<feature type="compositionally biased region" description="Basic and acidic residues" evidence="1">
    <location>
        <begin position="481"/>
        <end position="501"/>
    </location>
</feature>
<protein>
    <recommendedName>
        <fullName evidence="2">JmjC domain-containing protein</fullName>
    </recommendedName>
</protein>
<dbReference type="InterPro" id="IPR003347">
    <property type="entry name" value="JmjC_dom"/>
</dbReference>
<gene>
    <name evidence="3" type="ORF">CEP54_005749</name>
</gene>
<dbReference type="GO" id="GO:0032454">
    <property type="term" value="F:histone H3K9 demethylase activity"/>
    <property type="evidence" value="ECO:0007669"/>
    <property type="project" value="TreeGrafter"/>
</dbReference>
<dbReference type="EMBL" id="NKCI01000045">
    <property type="protein sequence ID" value="RSL62374.1"/>
    <property type="molecule type" value="Genomic_DNA"/>
</dbReference>
<dbReference type="PROSITE" id="PS51184">
    <property type="entry name" value="JMJC"/>
    <property type="match status" value="1"/>
</dbReference>
<organism evidence="3 4">
    <name type="scientific">Fusarium duplospermum</name>
    <dbReference type="NCBI Taxonomy" id="1325734"/>
    <lineage>
        <taxon>Eukaryota</taxon>
        <taxon>Fungi</taxon>
        <taxon>Dikarya</taxon>
        <taxon>Ascomycota</taxon>
        <taxon>Pezizomycotina</taxon>
        <taxon>Sordariomycetes</taxon>
        <taxon>Hypocreomycetidae</taxon>
        <taxon>Hypocreales</taxon>
        <taxon>Nectriaceae</taxon>
        <taxon>Fusarium</taxon>
        <taxon>Fusarium solani species complex</taxon>
    </lineage>
</organism>
<feature type="compositionally biased region" description="Pro residues" evidence="1">
    <location>
        <begin position="467"/>
        <end position="479"/>
    </location>
</feature>
<dbReference type="GO" id="GO:0005634">
    <property type="term" value="C:nucleus"/>
    <property type="evidence" value="ECO:0007669"/>
    <property type="project" value="TreeGrafter"/>
</dbReference>
<feature type="region of interest" description="Disordered" evidence="1">
    <location>
        <begin position="1"/>
        <end position="118"/>
    </location>
</feature>
<dbReference type="PANTHER" id="PTHR10694">
    <property type="entry name" value="LYSINE-SPECIFIC DEMETHYLASE"/>
    <property type="match status" value="1"/>
</dbReference>
<evidence type="ECO:0000313" key="4">
    <source>
        <dbReference type="Proteomes" id="UP000288168"/>
    </source>
</evidence>
<accession>A0A428QAQ1</accession>